<evidence type="ECO:0000313" key="3">
    <source>
        <dbReference type="EMBL" id="TBX89052.1"/>
    </source>
</evidence>
<organism evidence="3 4">
    <name type="scientific">Rhizobium leguminosarum bv. viciae</name>
    <dbReference type="NCBI Taxonomy" id="387"/>
    <lineage>
        <taxon>Bacteria</taxon>
        <taxon>Pseudomonadati</taxon>
        <taxon>Pseudomonadota</taxon>
        <taxon>Alphaproteobacteria</taxon>
        <taxon>Hyphomicrobiales</taxon>
        <taxon>Rhizobiaceae</taxon>
        <taxon>Rhizobium/Agrobacterium group</taxon>
        <taxon>Rhizobium</taxon>
    </lineage>
</organism>
<feature type="transmembrane region" description="Helical" evidence="2">
    <location>
        <begin position="12"/>
        <end position="35"/>
    </location>
</feature>
<feature type="region of interest" description="Disordered" evidence="1">
    <location>
        <begin position="269"/>
        <end position="299"/>
    </location>
</feature>
<evidence type="ECO:0000256" key="1">
    <source>
        <dbReference type="SAM" id="MobiDB-lite"/>
    </source>
</evidence>
<gene>
    <name evidence="3" type="ORF">E0H31_25595</name>
</gene>
<evidence type="ECO:0000313" key="4">
    <source>
        <dbReference type="Proteomes" id="UP000291866"/>
    </source>
</evidence>
<protein>
    <recommendedName>
        <fullName evidence="5">Transmembrane protein</fullName>
    </recommendedName>
</protein>
<sequence>MANILRSGLWTAGVSIVLVGGALITISILSSGVAADRARMEALSLARAAQTVSGKKLPQSWSAGAYISEDAVNRIVQGLVGVKVTNDPVNGDGEDTEIVVNAFNVGFSPGFASGAISLSADSKKRNLAVNLSGEASLTFGGVVQKTDKDGKQKSFAQFAVTLIKVEPNISWSGLRARFFGYAGELIKTGLAASLAKNLKVEIPITSTVGFDLKMDRNSNVPVRDPKTDNYVVIQLSMPSKVIERGLSYDAPVFTSHGLWLLANAVEPGKQASPPVPSDKDPTPPATQTASDRKVLSALAPPEGNPDVLLWLRSDLITSLVDQLQSLPDANRTVTAHSVDFKGRLSDSSNAFAELTGKDAVNGSATLASLASAWSDDKGLTISGHLTADAQAKVHVHFDPGIGGGIGTSIGLLGKAEIAARASVKTEVASVDNHKLVLIHPEVECQPAVISMKADGKLSVPGIFKTDVPSIGGVFKGPLGAQAIPPMLAFSDVPFPVRGASSDDGGPMKVDANGKHYLITAPWRYAAVAFEPVSSQLTAAGISVSAKLKVAFSQSKTEEDRDKTEAALLAKAIGSNQFKACAEELSFAVTLGPFEFGPNGVITQIIKAFVDVNKTLDKAGQDTIATLNKAAGDAGNAVDKAGKDTVNTVKKAGSDTVNTLNKARDDTKRFLGIH</sequence>
<dbReference type="RefSeq" id="WP_131602197.1">
    <property type="nucleotide sequence ID" value="NZ_SJLU01000014.1"/>
</dbReference>
<dbReference type="AlphaFoldDB" id="A0A8G2IV81"/>
<evidence type="ECO:0000256" key="2">
    <source>
        <dbReference type="SAM" id="Phobius"/>
    </source>
</evidence>
<accession>A0A8G2IV81</accession>
<reference evidence="3 4" key="1">
    <citation type="submission" date="2019-02" db="EMBL/GenBank/DDBJ databases">
        <title>The competitiveness to form nodules shapes the capacities of Rhizobium leguminosarum sv viciae communities to promote symbiosis with specific hosts.</title>
        <authorList>
            <person name="Boivin S."/>
            <person name="Lepetit M."/>
        </authorList>
    </citation>
    <scope>NUCLEOTIDE SEQUENCE [LARGE SCALE GENOMIC DNA]</scope>
    <source>
        <strain evidence="3 4">SPF4F3</strain>
    </source>
</reference>
<proteinExistence type="predicted"/>
<dbReference type="Proteomes" id="UP000291866">
    <property type="component" value="Unassembled WGS sequence"/>
</dbReference>
<keyword evidence="2" id="KW-1133">Transmembrane helix</keyword>
<comment type="caution">
    <text evidence="3">The sequence shown here is derived from an EMBL/GenBank/DDBJ whole genome shotgun (WGS) entry which is preliminary data.</text>
</comment>
<keyword evidence="2" id="KW-0472">Membrane</keyword>
<name>A0A8G2IV81_RHILV</name>
<evidence type="ECO:0008006" key="5">
    <source>
        <dbReference type="Google" id="ProtNLM"/>
    </source>
</evidence>
<keyword evidence="2" id="KW-0812">Transmembrane</keyword>
<dbReference type="EMBL" id="SJLU01000014">
    <property type="protein sequence ID" value="TBX89052.1"/>
    <property type="molecule type" value="Genomic_DNA"/>
</dbReference>